<organism evidence="3 4">
    <name type="scientific">Pristionchus pacificus</name>
    <name type="common">Parasitic nematode worm</name>
    <dbReference type="NCBI Taxonomy" id="54126"/>
    <lineage>
        <taxon>Eukaryota</taxon>
        <taxon>Metazoa</taxon>
        <taxon>Ecdysozoa</taxon>
        <taxon>Nematoda</taxon>
        <taxon>Chromadorea</taxon>
        <taxon>Rhabditida</taxon>
        <taxon>Rhabditina</taxon>
        <taxon>Diplogasteromorpha</taxon>
        <taxon>Diplogasteroidea</taxon>
        <taxon>Neodiplogasteridae</taxon>
        <taxon>Pristionchus</taxon>
    </lineage>
</organism>
<sequence length="196" mass="21474">MVSWPLSWFSSIWSFIVSRLPSRRATGRADDESPTPQQPPQNLELPEVKVIPNDLVAEVNGTSAAPEAASVDEPKEERTAVPVVVVAAPQIAAPKPKTRAKPVRKTGPGGVDADPVSASGLVLDKHALYLKDKRDWHVWEREAPPSPRPKPPSTSANSTSSSRGIFKRRKKETESTTVAVDLDSLEDRLKRPMEFI</sequence>
<name>A0A2A6C9Q9_PRIPA</name>
<feature type="compositionally biased region" description="Basic and acidic residues" evidence="1">
    <location>
        <begin position="134"/>
        <end position="143"/>
    </location>
</feature>
<keyword evidence="2" id="KW-0732">Signal</keyword>
<accession>A0A2A6C9Q9</accession>
<feature type="region of interest" description="Disordered" evidence="1">
    <location>
        <begin position="23"/>
        <end position="45"/>
    </location>
</feature>
<accession>A0A8R1YN23</accession>
<evidence type="ECO:0000313" key="4">
    <source>
        <dbReference type="Proteomes" id="UP000005239"/>
    </source>
</evidence>
<gene>
    <name evidence="3" type="primary">WBGene00204426</name>
</gene>
<feature type="region of interest" description="Disordered" evidence="1">
    <location>
        <begin position="92"/>
        <end position="117"/>
    </location>
</feature>
<evidence type="ECO:0000313" key="3">
    <source>
        <dbReference type="EnsemblMetazoa" id="PPA31561.1"/>
    </source>
</evidence>
<feature type="chain" id="PRO_5043803216" evidence="2">
    <location>
        <begin position="19"/>
        <end position="196"/>
    </location>
</feature>
<dbReference type="AlphaFoldDB" id="A0A2A6C9Q9"/>
<feature type="signal peptide" evidence="2">
    <location>
        <begin position="1"/>
        <end position="18"/>
    </location>
</feature>
<dbReference type="EnsemblMetazoa" id="PPA31561.1">
    <property type="protein sequence ID" value="PPA31561.1"/>
    <property type="gene ID" value="WBGene00204426"/>
</dbReference>
<evidence type="ECO:0000256" key="2">
    <source>
        <dbReference type="SAM" id="SignalP"/>
    </source>
</evidence>
<feature type="compositionally biased region" description="Low complexity" evidence="1">
    <location>
        <begin position="153"/>
        <end position="162"/>
    </location>
</feature>
<keyword evidence="4" id="KW-1185">Reference proteome</keyword>
<dbReference type="Proteomes" id="UP000005239">
    <property type="component" value="Unassembled WGS sequence"/>
</dbReference>
<reference evidence="4" key="1">
    <citation type="journal article" date="2008" name="Nat. Genet.">
        <title>The Pristionchus pacificus genome provides a unique perspective on nematode lifestyle and parasitism.</title>
        <authorList>
            <person name="Dieterich C."/>
            <person name="Clifton S.W."/>
            <person name="Schuster L.N."/>
            <person name="Chinwalla A."/>
            <person name="Delehaunty K."/>
            <person name="Dinkelacker I."/>
            <person name="Fulton L."/>
            <person name="Fulton R."/>
            <person name="Godfrey J."/>
            <person name="Minx P."/>
            <person name="Mitreva M."/>
            <person name="Roeseler W."/>
            <person name="Tian H."/>
            <person name="Witte H."/>
            <person name="Yang S.P."/>
            <person name="Wilson R.K."/>
            <person name="Sommer R.J."/>
        </authorList>
    </citation>
    <scope>NUCLEOTIDE SEQUENCE [LARGE SCALE GENOMIC DNA]</scope>
    <source>
        <strain evidence="4">PS312</strain>
    </source>
</reference>
<reference evidence="3" key="2">
    <citation type="submission" date="2022-06" db="UniProtKB">
        <authorList>
            <consortium name="EnsemblMetazoa"/>
        </authorList>
    </citation>
    <scope>IDENTIFICATION</scope>
    <source>
        <strain evidence="3">PS312</strain>
    </source>
</reference>
<protein>
    <submittedName>
        <fullName evidence="3">Uncharacterized protein</fullName>
    </submittedName>
</protein>
<evidence type="ECO:0000256" key="1">
    <source>
        <dbReference type="SAM" id="MobiDB-lite"/>
    </source>
</evidence>
<proteinExistence type="predicted"/>
<feature type="region of interest" description="Disordered" evidence="1">
    <location>
        <begin position="134"/>
        <end position="177"/>
    </location>
</feature>